<dbReference type="EMBL" id="AP019860">
    <property type="protein sequence ID" value="BBM86288.1"/>
    <property type="molecule type" value="Genomic_DNA"/>
</dbReference>
<organism evidence="1 2">
    <name type="scientific">Uabimicrobium amorphum</name>
    <dbReference type="NCBI Taxonomy" id="2596890"/>
    <lineage>
        <taxon>Bacteria</taxon>
        <taxon>Pseudomonadati</taxon>
        <taxon>Planctomycetota</taxon>
        <taxon>Candidatus Uabimicrobiia</taxon>
        <taxon>Candidatus Uabimicrobiales</taxon>
        <taxon>Candidatus Uabimicrobiaceae</taxon>
        <taxon>Candidatus Uabimicrobium</taxon>
    </lineage>
</organism>
<gene>
    <name evidence="1" type="ORF">UABAM_04674</name>
</gene>
<dbReference type="OrthoDB" id="7068556at2"/>
<reference evidence="1 2" key="1">
    <citation type="submission" date="2019-08" db="EMBL/GenBank/DDBJ databases">
        <title>Complete genome sequence of Candidatus Uab amorphum.</title>
        <authorList>
            <person name="Shiratori T."/>
            <person name="Suzuki S."/>
            <person name="Kakizawa Y."/>
            <person name="Ishida K."/>
        </authorList>
    </citation>
    <scope>NUCLEOTIDE SEQUENCE [LARGE SCALE GENOMIC DNA]</scope>
    <source>
        <strain evidence="1 2">SRT547</strain>
    </source>
</reference>
<evidence type="ECO:0000313" key="1">
    <source>
        <dbReference type="EMBL" id="BBM86288.1"/>
    </source>
</evidence>
<dbReference type="RefSeq" id="WP_151970353.1">
    <property type="nucleotide sequence ID" value="NZ_AP019860.1"/>
</dbReference>
<dbReference type="KEGG" id="uam:UABAM_04674"/>
<proteinExistence type="predicted"/>
<keyword evidence="2" id="KW-1185">Reference proteome</keyword>
<name>A0A5S9F567_UABAM</name>
<dbReference type="Proteomes" id="UP000326354">
    <property type="component" value="Chromosome"/>
</dbReference>
<dbReference type="Gene3D" id="2.100.10.50">
    <property type="match status" value="1"/>
</dbReference>
<sequence length="565" mass="62940">MKFTVLSIVFLLLIPVYANYTGPVKTVFRDIPPRKSIGKTWNSNADSFTKTIAKEEHFYLKARERITILPNTVIEEGAKFSASISSEIPTRVSLTGRTELYQGKSANYNVMAYFPESSKDVTNSCKWDVSHRDYAEITQNGKLEAKNVPHDIDIDIVARLKYQDFVIEINLQVRILVLAITSLKIGPYDLVKQGYTVITKQHSSVEQDLNEGAGGAYIYLFFKKEYVAPNKRIIGIAIIAADTERPKIEKGYAVNYVGDCNDDIGGGSAYVNVFFKRGYGYHPITDIAILRSPTPDQKHRDFQVIPLDINFGSGSVKKHADGTKTKKHGIPLFIAIKNGEETIHFAYGSDSDYGVTRYSDNIARFVDDAKKAFGDVEKAYNRAKTALKKIQKKIGSVADYETNKWRIKDEIRDGGWRVAWGRELTETDLLELIGAIGADFLGGGGVATATKLEELGLESVETLTSNVIDEFSTYFAEEKKKLVEEITGYSGKVIGIFFQALINGDNPKKAVAAFLKEKSREIGGIRVHFKAGVAEYSGSNKLFGKTISKTFSWQPYIAVRIVRGK</sequence>
<evidence type="ECO:0000313" key="2">
    <source>
        <dbReference type="Proteomes" id="UP000326354"/>
    </source>
</evidence>
<accession>A0A5S9F567</accession>
<dbReference type="AlphaFoldDB" id="A0A5S9F567"/>
<protein>
    <submittedName>
        <fullName evidence="1">Uncharacterized protein</fullName>
    </submittedName>
</protein>